<evidence type="ECO:0000313" key="1">
    <source>
        <dbReference type="EMBL" id="MXU88519.1"/>
    </source>
</evidence>
<name>A0A6B0U7M2_IXORI</name>
<dbReference type="AlphaFoldDB" id="A0A6B0U7M2"/>
<dbReference type="EMBL" id="GIFC01006436">
    <property type="protein sequence ID" value="MXU88519.1"/>
    <property type="molecule type" value="Transcribed_RNA"/>
</dbReference>
<proteinExistence type="predicted"/>
<sequence length="102" mass="11501">MLRDCTLFFFKFTCCATIVIRCGTIVGFGQLPRGLVLLWNMAIFRELNRSCVDSNSCTLLRFHRFRLATTFGRFCHNFGGVALAFLEPRSGRPTATIPCNVS</sequence>
<accession>A0A6B0U7M2</accession>
<organism evidence="1">
    <name type="scientific">Ixodes ricinus</name>
    <name type="common">Common tick</name>
    <name type="synonym">Acarus ricinus</name>
    <dbReference type="NCBI Taxonomy" id="34613"/>
    <lineage>
        <taxon>Eukaryota</taxon>
        <taxon>Metazoa</taxon>
        <taxon>Ecdysozoa</taxon>
        <taxon>Arthropoda</taxon>
        <taxon>Chelicerata</taxon>
        <taxon>Arachnida</taxon>
        <taxon>Acari</taxon>
        <taxon>Parasitiformes</taxon>
        <taxon>Ixodida</taxon>
        <taxon>Ixodoidea</taxon>
        <taxon>Ixodidae</taxon>
        <taxon>Ixodinae</taxon>
        <taxon>Ixodes</taxon>
    </lineage>
</organism>
<protein>
    <submittedName>
        <fullName evidence="1">Putative secreted protein</fullName>
    </submittedName>
</protein>
<reference evidence="1" key="1">
    <citation type="submission" date="2019-12" db="EMBL/GenBank/DDBJ databases">
        <title>An insight into the sialome of adult female Ixodes ricinus ticks feeding for 6 days.</title>
        <authorList>
            <person name="Perner J."/>
            <person name="Ribeiro J.M.C."/>
        </authorList>
    </citation>
    <scope>NUCLEOTIDE SEQUENCE</scope>
    <source>
        <strain evidence="1">Semi-engorged</strain>
        <tissue evidence="1">Salivary glands</tissue>
    </source>
</reference>